<name>A0A411AWA3_9CAUD</name>
<dbReference type="Proteomes" id="UP000289486">
    <property type="component" value="Segment"/>
</dbReference>
<protein>
    <submittedName>
        <fullName evidence="1">Uncharacterized protein</fullName>
    </submittedName>
</protein>
<evidence type="ECO:0000313" key="2">
    <source>
        <dbReference type="Proteomes" id="UP000289486"/>
    </source>
</evidence>
<sequence length="33" mass="3775">MDFKGRVWGLFFCPFRHGRLTACNGAINIPVNH</sequence>
<accession>A0A411AWA3</accession>
<evidence type="ECO:0000313" key="1">
    <source>
        <dbReference type="EMBL" id="QAX92382.1"/>
    </source>
</evidence>
<dbReference type="EMBL" id="MK388689">
    <property type="protein sequence ID" value="QAX92382.1"/>
    <property type="molecule type" value="Genomic_DNA"/>
</dbReference>
<keyword evidence="2" id="KW-1185">Reference proteome</keyword>
<organism evidence="1 2">
    <name type="scientific">Pantoea phage vB_PagM_LIET2</name>
    <dbReference type="NCBI Taxonomy" id="2508071"/>
    <lineage>
        <taxon>Viruses</taxon>
        <taxon>Duplodnaviria</taxon>
        <taxon>Heunggongvirae</taxon>
        <taxon>Uroviricota</taxon>
        <taxon>Caudoviricetes</taxon>
        <taxon>Lietduovirus</taxon>
        <taxon>Lietduovirus LIET2</taxon>
    </lineage>
</organism>
<reference evidence="1 2" key="1">
    <citation type="submission" date="2019-01" db="EMBL/GenBank/DDBJ databases">
        <title>Complete genome sequence of Pantoea phage vB_PagM_LIET2.</title>
        <authorList>
            <person name="Truncaite L."/>
            <person name="Simoliuniene M."/>
            <person name="Kazlauskas D."/>
            <person name="Meskys R."/>
            <person name="Simoliunas E."/>
        </authorList>
    </citation>
    <scope>NUCLEOTIDE SEQUENCE [LARGE SCALE GENOMIC DNA]</scope>
</reference>
<gene>
    <name evidence="1" type="ORF">LIET2_gp130</name>
</gene>
<proteinExistence type="predicted"/>